<dbReference type="Pfam" id="PF00615">
    <property type="entry name" value="RGS"/>
    <property type="match status" value="1"/>
</dbReference>
<dbReference type="InterPro" id="IPR044926">
    <property type="entry name" value="RGS_subdomain_2"/>
</dbReference>
<dbReference type="Pfam" id="PF16646">
    <property type="entry name" value="AXIN1_TNKS_BD"/>
    <property type="match status" value="1"/>
</dbReference>
<dbReference type="InterPro" id="IPR001158">
    <property type="entry name" value="DIX"/>
</dbReference>
<comment type="subcellular location">
    <subcellularLocation>
        <location evidence="2">Cell membrane</location>
    </subcellularLocation>
    <subcellularLocation>
        <location evidence="3">Cytoplasm</location>
    </subcellularLocation>
    <subcellularLocation>
        <location evidence="1">Nucleus</location>
    </subcellularLocation>
</comment>
<keyword evidence="20" id="KW-1185">Reference proteome</keyword>
<dbReference type="SMART" id="SM00315">
    <property type="entry name" value="RGS"/>
    <property type="match status" value="1"/>
</dbReference>
<evidence type="ECO:0000313" key="19">
    <source>
        <dbReference type="Ensembl" id="ENSPMGP00000005573.1"/>
    </source>
</evidence>
<feature type="region of interest" description="Disordered" evidence="16">
    <location>
        <begin position="436"/>
        <end position="460"/>
    </location>
</feature>
<keyword evidence="9 15" id="KW-0879">Wnt signaling pathway</keyword>
<sequence length="813" mass="91231">KNIIIPSFSVDLGGSFTEDAPRPPVPGEEGELVWSDGRQQSSPVFSSKNESLKCDASVATPRRPDLDLGYEPEGSASPTPPYLKWAESLHSLLDDEDGINLFRMFLRQEECADMLDFWFACSGFRKLETSEDYEEKKVKTAKVIYKKYILDNNGIVSRQIKPATKSFIKDCVLKHHIDPAMFDQAQTEIQAMIEENTYPLFLKSDLYLEYTRTGGESPKPTSDQNSLIDVIETPHAARLVMLLFGFVSARLYLSCHRPPPSCPEPVNLCYVNPAQAPVTSANDSEQQSLSSDADTLSLTDSSLDGVPPYRYRKQHRREIVDSVKANGRVPLPHIPRPNRILKDIHVDPERFAAELISKLEGVLKEREAEERLGEWLQRVGLEDEANPISSVPGYRPPPGGHLHSYNPRCADIYSSPFLRDAHEENPESILDDHVQRVMKSPGGPSPGNRHSPTSCSPDALPLSGRHTSLAGCAVQVGMSGFIMYKQLITGKHAQRHTGKHHLHHGSSGKPREQLEAEARVHLHWGADGHYGSKPRTFTDSMGFSTNQENTGYRYEHSRGGPCKRGCKRSEEVRPYDTTGLMEDVEKNQKILLWLMDGQKEVVRHKKSSKKATGHEGLHVCSKDRSSSGHPTRNNIQPSHPFIQDPTMPPNPAPNPLTQLEEVCRRLEEENIKCGAVQPKQRYVMEVIQRGRSAVRPTQCPPVSVVPAVSDNELSDSEHRVSKKQPGDKMTVAYYLCEEPIPYTTSVERGRVVTLGQFKELLTKKGNYRYYFKKVSDEFDCGVVFEEVREDDAVLPIYEEKIIGKVEKIYSSAS</sequence>
<name>A0A3B3ZLR2_9GOBI</name>
<dbReference type="GO" id="GO:0030877">
    <property type="term" value="C:beta-catenin destruction complex"/>
    <property type="evidence" value="ECO:0007669"/>
    <property type="project" value="TreeGrafter"/>
</dbReference>
<dbReference type="PRINTS" id="PR01301">
    <property type="entry name" value="RGSPROTEIN"/>
</dbReference>
<dbReference type="GO" id="GO:0005634">
    <property type="term" value="C:nucleus"/>
    <property type="evidence" value="ECO:0007669"/>
    <property type="project" value="UniProtKB-SubCell"/>
</dbReference>
<dbReference type="GO" id="GO:0090090">
    <property type="term" value="P:negative regulation of canonical Wnt signaling pathway"/>
    <property type="evidence" value="ECO:0007669"/>
    <property type="project" value="InterPro"/>
</dbReference>
<keyword evidence="5" id="KW-0217">Developmental protein</keyword>
<evidence type="ECO:0000256" key="15">
    <source>
        <dbReference type="PROSITE-ProRule" id="PRU00069"/>
    </source>
</evidence>
<dbReference type="GO" id="GO:0070411">
    <property type="term" value="F:I-SMAD binding"/>
    <property type="evidence" value="ECO:0007669"/>
    <property type="project" value="TreeGrafter"/>
</dbReference>
<dbReference type="Pfam" id="PF00778">
    <property type="entry name" value="DIX"/>
    <property type="match status" value="1"/>
</dbReference>
<feature type="domain" description="RGS" evidence="17">
    <location>
        <begin position="88"/>
        <end position="211"/>
    </location>
</feature>
<keyword evidence="13" id="KW-0539">Nucleus</keyword>
<evidence type="ECO:0000256" key="3">
    <source>
        <dbReference type="ARBA" id="ARBA00004496"/>
    </source>
</evidence>
<evidence type="ECO:0000256" key="6">
    <source>
        <dbReference type="ARBA" id="ARBA00022475"/>
    </source>
</evidence>
<dbReference type="GO" id="GO:0016055">
    <property type="term" value="P:Wnt signaling pathway"/>
    <property type="evidence" value="ECO:0007669"/>
    <property type="project" value="UniProtKB-KW"/>
</dbReference>
<keyword evidence="10" id="KW-0013">ADP-ribosylation</keyword>
<evidence type="ECO:0000256" key="13">
    <source>
        <dbReference type="ARBA" id="ARBA00023242"/>
    </source>
</evidence>
<evidence type="ECO:0000313" key="20">
    <source>
        <dbReference type="Proteomes" id="UP000261520"/>
    </source>
</evidence>
<dbReference type="GO" id="GO:0008013">
    <property type="term" value="F:beta-catenin binding"/>
    <property type="evidence" value="ECO:0007669"/>
    <property type="project" value="TreeGrafter"/>
</dbReference>
<evidence type="ECO:0000256" key="16">
    <source>
        <dbReference type="SAM" id="MobiDB-lite"/>
    </source>
</evidence>
<evidence type="ECO:0000256" key="9">
    <source>
        <dbReference type="ARBA" id="ARBA00022687"/>
    </source>
</evidence>
<dbReference type="FunFam" id="2.40.240.130:FF:000002">
    <property type="entry name" value="Axin 1"/>
    <property type="match status" value="1"/>
</dbReference>
<dbReference type="FunFam" id="1.10.167.10:FF:000003">
    <property type="entry name" value="Axin 1"/>
    <property type="match status" value="1"/>
</dbReference>
<dbReference type="GO" id="GO:0005737">
    <property type="term" value="C:cytoplasm"/>
    <property type="evidence" value="ECO:0007669"/>
    <property type="project" value="UniProtKB-SubCell"/>
</dbReference>
<dbReference type="STRING" id="409849.ENSPMGP00000005573"/>
<dbReference type="GO" id="GO:0009950">
    <property type="term" value="P:dorsal/ventral axis specification"/>
    <property type="evidence" value="ECO:0007669"/>
    <property type="project" value="UniProtKB-ARBA"/>
</dbReference>
<dbReference type="GO" id="GO:0042802">
    <property type="term" value="F:identical protein binding"/>
    <property type="evidence" value="ECO:0007669"/>
    <property type="project" value="TreeGrafter"/>
</dbReference>
<dbReference type="InterPro" id="IPR043581">
    <property type="entry name" value="Axin-like"/>
</dbReference>
<dbReference type="InterPro" id="IPR016137">
    <property type="entry name" value="RGS"/>
</dbReference>
<accession>A0A3B3ZLR2</accession>
<dbReference type="SMART" id="SM00021">
    <property type="entry name" value="DAX"/>
    <property type="match status" value="1"/>
</dbReference>
<dbReference type="PANTHER" id="PTHR46102:SF3">
    <property type="entry name" value="AXIN-1"/>
    <property type="match status" value="1"/>
</dbReference>
<keyword evidence="6" id="KW-1003">Cell membrane</keyword>
<evidence type="ECO:0000256" key="8">
    <source>
        <dbReference type="ARBA" id="ARBA00022553"/>
    </source>
</evidence>
<feature type="region of interest" description="Disordered" evidence="16">
    <location>
        <begin position="607"/>
        <end position="635"/>
    </location>
</feature>
<reference evidence="19" key="2">
    <citation type="submission" date="2025-09" db="UniProtKB">
        <authorList>
            <consortium name="Ensembl"/>
        </authorList>
    </citation>
    <scope>IDENTIFICATION</scope>
</reference>
<dbReference type="InterPro" id="IPR029071">
    <property type="entry name" value="Ubiquitin-like_domsf"/>
</dbReference>
<dbReference type="GO" id="GO:0048468">
    <property type="term" value="P:cell development"/>
    <property type="evidence" value="ECO:0007669"/>
    <property type="project" value="TreeGrafter"/>
</dbReference>
<feature type="compositionally biased region" description="Basic and acidic residues" evidence="16">
    <location>
        <begin position="612"/>
        <end position="626"/>
    </location>
</feature>
<dbReference type="GO" id="GO:0031625">
    <property type="term" value="F:ubiquitin protein ligase binding"/>
    <property type="evidence" value="ECO:0007669"/>
    <property type="project" value="TreeGrafter"/>
</dbReference>
<dbReference type="SUPFAM" id="SSF48097">
    <property type="entry name" value="Regulator of G-protein signaling, RGS"/>
    <property type="match status" value="1"/>
</dbReference>
<evidence type="ECO:0000259" key="17">
    <source>
        <dbReference type="PROSITE" id="PS50132"/>
    </source>
</evidence>
<feature type="compositionally biased region" description="Polar residues" evidence="16">
    <location>
        <begin position="37"/>
        <end position="49"/>
    </location>
</feature>
<dbReference type="CDD" id="cd11582">
    <property type="entry name" value="Axin_TNKS_binding"/>
    <property type="match status" value="1"/>
</dbReference>
<evidence type="ECO:0000256" key="5">
    <source>
        <dbReference type="ARBA" id="ARBA00022473"/>
    </source>
</evidence>
<dbReference type="GO" id="GO:0032436">
    <property type="term" value="P:positive regulation of proteasomal ubiquitin-dependent protein catabolic process"/>
    <property type="evidence" value="ECO:0007669"/>
    <property type="project" value="TreeGrafter"/>
</dbReference>
<evidence type="ECO:0000256" key="14">
    <source>
        <dbReference type="ARBA" id="ARBA00032466"/>
    </source>
</evidence>
<dbReference type="Gene3D" id="2.40.240.130">
    <property type="match status" value="1"/>
</dbReference>
<evidence type="ECO:0000256" key="11">
    <source>
        <dbReference type="ARBA" id="ARBA00022843"/>
    </source>
</evidence>
<dbReference type="InterPro" id="IPR032101">
    <property type="entry name" value="Axin_TNKS-bd"/>
</dbReference>
<evidence type="ECO:0000259" key="18">
    <source>
        <dbReference type="PROSITE" id="PS50841"/>
    </source>
</evidence>
<dbReference type="AlphaFoldDB" id="A0A3B3ZLR2"/>
<evidence type="ECO:0000256" key="2">
    <source>
        <dbReference type="ARBA" id="ARBA00004236"/>
    </source>
</evidence>
<dbReference type="InterPro" id="IPR024066">
    <property type="entry name" value="RGS_subdom1/3"/>
</dbReference>
<dbReference type="InterPro" id="IPR036305">
    <property type="entry name" value="RGS_sf"/>
</dbReference>
<dbReference type="GO" id="GO:0019901">
    <property type="term" value="F:protein kinase binding"/>
    <property type="evidence" value="ECO:0007669"/>
    <property type="project" value="TreeGrafter"/>
</dbReference>
<feature type="compositionally biased region" description="Low complexity" evidence="16">
    <location>
        <begin position="288"/>
        <end position="304"/>
    </location>
</feature>
<feature type="region of interest" description="Disordered" evidence="16">
    <location>
        <begin position="279"/>
        <end position="308"/>
    </location>
</feature>
<keyword evidence="11" id="KW-0832">Ubl conjugation</keyword>
<dbReference type="InterPro" id="IPR014936">
    <property type="entry name" value="Axin_b-cat-bd"/>
</dbReference>
<dbReference type="PROSITE" id="PS50132">
    <property type="entry name" value="RGS"/>
    <property type="match status" value="1"/>
</dbReference>
<dbReference type="InterPro" id="IPR038207">
    <property type="entry name" value="DIX_dom_sf"/>
</dbReference>
<evidence type="ECO:0000256" key="12">
    <source>
        <dbReference type="ARBA" id="ARBA00023136"/>
    </source>
</evidence>
<keyword evidence="7" id="KW-0963">Cytoplasm</keyword>
<organism evidence="19 20">
    <name type="scientific">Periophthalmus magnuspinnatus</name>
    <dbReference type="NCBI Taxonomy" id="409849"/>
    <lineage>
        <taxon>Eukaryota</taxon>
        <taxon>Metazoa</taxon>
        <taxon>Chordata</taxon>
        <taxon>Craniata</taxon>
        <taxon>Vertebrata</taxon>
        <taxon>Euteleostomi</taxon>
        <taxon>Actinopterygii</taxon>
        <taxon>Neopterygii</taxon>
        <taxon>Teleostei</taxon>
        <taxon>Neoteleostei</taxon>
        <taxon>Acanthomorphata</taxon>
        <taxon>Gobiaria</taxon>
        <taxon>Gobiiformes</taxon>
        <taxon>Gobioidei</taxon>
        <taxon>Gobiidae</taxon>
        <taxon>Oxudercinae</taxon>
        <taxon>Periophthalmus</taxon>
    </lineage>
</organism>
<evidence type="ECO:0000256" key="4">
    <source>
        <dbReference type="ARBA" id="ARBA00013892"/>
    </source>
</evidence>
<protein>
    <recommendedName>
        <fullName evidence="4">Axin-1</fullName>
    </recommendedName>
    <alternativeName>
        <fullName evidence="14">Axis inhibition protein 1</fullName>
    </alternativeName>
</protein>
<feature type="region of interest" description="Disordered" evidence="16">
    <location>
        <begin position="549"/>
        <end position="568"/>
    </location>
</feature>
<dbReference type="CDD" id="cd08707">
    <property type="entry name" value="RGS_Axin"/>
    <property type="match status" value="1"/>
</dbReference>
<proteinExistence type="predicted"/>
<dbReference type="PANTHER" id="PTHR46102">
    <property type="entry name" value="AXIN"/>
    <property type="match status" value="1"/>
</dbReference>
<keyword evidence="12" id="KW-0472">Membrane</keyword>
<feature type="region of interest" description="Disordered" evidence="16">
    <location>
        <begin position="12"/>
        <end position="56"/>
    </location>
</feature>
<dbReference type="SUPFAM" id="SSF54236">
    <property type="entry name" value="Ubiquitin-like"/>
    <property type="match status" value="1"/>
</dbReference>
<reference evidence="19" key="1">
    <citation type="submission" date="2025-08" db="UniProtKB">
        <authorList>
            <consortium name="Ensembl"/>
        </authorList>
    </citation>
    <scope>IDENTIFICATION</scope>
</reference>
<dbReference type="Gene3D" id="1.10.167.10">
    <property type="entry name" value="Regulator of G-protein Signalling 4, domain 2"/>
    <property type="match status" value="1"/>
</dbReference>
<dbReference type="PROSITE" id="PS50841">
    <property type="entry name" value="DIX"/>
    <property type="match status" value="1"/>
</dbReference>
<dbReference type="Pfam" id="PF08833">
    <property type="entry name" value="Axin_b-cat_bind"/>
    <property type="match status" value="1"/>
</dbReference>
<dbReference type="GO" id="GO:0060090">
    <property type="term" value="F:molecular adaptor activity"/>
    <property type="evidence" value="ECO:0007669"/>
    <property type="project" value="TreeGrafter"/>
</dbReference>
<dbReference type="Ensembl" id="ENSPMGT00000005915.1">
    <property type="protein sequence ID" value="ENSPMGP00000005573.1"/>
    <property type="gene ID" value="ENSPMGG00000004678.1"/>
</dbReference>
<keyword evidence="8" id="KW-0597">Phosphoprotein</keyword>
<dbReference type="Gene3D" id="1.10.196.10">
    <property type="match status" value="2"/>
</dbReference>
<dbReference type="GO" id="GO:0005886">
    <property type="term" value="C:plasma membrane"/>
    <property type="evidence" value="ECO:0007669"/>
    <property type="project" value="UniProtKB-SubCell"/>
</dbReference>
<evidence type="ECO:0000256" key="1">
    <source>
        <dbReference type="ARBA" id="ARBA00004123"/>
    </source>
</evidence>
<feature type="domain" description="DIX" evidence="18">
    <location>
        <begin position="726"/>
        <end position="809"/>
    </location>
</feature>
<dbReference type="Proteomes" id="UP000261520">
    <property type="component" value="Unplaced"/>
</dbReference>
<evidence type="ECO:0000256" key="7">
    <source>
        <dbReference type="ARBA" id="ARBA00022490"/>
    </source>
</evidence>
<evidence type="ECO:0000256" key="10">
    <source>
        <dbReference type="ARBA" id="ARBA00022765"/>
    </source>
</evidence>